<sequence>MVLVKASLKVLQRLTSIGGKIGIALQYKISKHAFLLRNLAEILGDNSGDQELSKLVAGTLRNLAIDGDTRQEVGHMQVFITRIIALPLSCGAGPTPDADVPVIALNAITVKDAFPIPVVDELLDELHGAKFFTKLDLRSGYHQVRMNPADVNKTAFRTHDALYEFLVMPFGLCNAPATFQALMNDVLRAFLRRFVLVFFDDILIYSFTWADHLRHLRAVLLVLRQHRLFVKRSKCAFGVDSISYLGHIISEAGVAMDPAKVQAVLDWPQPRSARAVRGFLGLAGYYRKFSEHLHPAGLLLPLPVPTTVWADIGLDFVEALPRVGGKSVILTVVDRFSKYCHFIPLAHPYTAESVAQAFFADIVRLHGVPQSMVSDRDSVFTSTFWRELMRLTGTKLHMTTAFHPQADGQTEAANRQYCNSAIQHRFYYG</sequence>
<dbReference type="SUPFAM" id="SSF56672">
    <property type="entry name" value="DNA/RNA polymerases"/>
    <property type="match status" value="1"/>
</dbReference>
<dbReference type="GO" id="GO:0006508">
    <property type="term" value="P:proteolysis"/>
    <property type="evidence" value="ECO:0007669"/>
    <property type="project" value="UniProtKB-KW"/>
</dbReference>
<dbReference type="InterPro" id="IPR000225">
    <property type="entry name" value="Armadillo"/>
</dbReference>
<name>A0A6G1D1X1_9ORYZ</name>
<evidence type="ECO:0000313" key="11">
    <source>
        <dbReference type="EMBL" id="KAF0906419.1"/>
    </source>
</evidence>
<dbReference type="InterPro" id="IPR050951">
    <property type="entry name" value="Retrovirus_Pol_polyprotein"/>
</dbReference>
<keyword evidence="5" id="KW-0255">Endonuclease</keyword>
<dbReference type="InterPro" id="IPR012337">
    <property type="entry name" value="RNaseH-like_sf"/>
</dbReference>
<dbReference type="GO" id="GO:0003964">
    <property type="term" value="F:RNA-directed DNA polymerase activity"/>
    <property type="evidence" value="ECO:0007669"/>
    <property type="project" value="UniProtKB-KW"/>
</dbReference>
<dbReference type="InterPro" id="IPR036397">
    <property type="entry name" value="RNaseH_sf"/>
</dbReference>
<evidence type="ECO:0000259" key="10">
    <source>
        <dbReference type="PROSITE" id="PS50994"/>
    </source>
</evidence>
<dbReference type="Proteomes" id="UP000479710">
    <property type="component" value="Unassembled WGS sequence"/>
</dbReference>
<feature type="domain" description="Reverse transcriptase" evidence="9">
    <location>
        <begin position="1"/>
        <end position="249"/>
    </location>
</feature>
<dbReference type="PANTHER" id="PTHR37984:SF5">
    <property type="entry name" value="PROTEIN NYNRIN-LIKE"/>
    <property type="match status" value="1"/>
</dbReference>
<evidence type="ECO:0000259" key="9">
    <source>
        <dbReference type="PROSITE" id="PS50878"/>
    </source>
</evidence>
<dbReference type="InterPro" id="IPR001584">
    <property type="entry name" value="Integrase_cat-core"/>
</dbReference>
<evidence type="ECO:0000256" key="2">
    <source>
        <dbReference type="ARBA" id="ARBA00022679"/>
    </source>
</evidence>
<dbReference type="FunFam" id="3.10.10.10:FF:000007">
    <property type="entry name" value="Retrovirus-related Pol polyprotein from transposon 17.6-like Protein"/>
    <property type="match status" value="1"/>
</dbReference>
<evidence type="ECO:0000256" key="4">
    <source>
        <dbReference type="ARBA" id="ARBA00022722"/>
    </source>
</evidence>
<dbReference type="OrthoDB" id="1938712at2759"/>
<feature type="domain" description="Integrase catalytic" evidence="10">
    <location>
        <begin position="301"/>
        <end position="429"/>
    </location>
</feature>
<dbReference type="Pfam" id="PF00665">
    <property type="entry name" value="rve"/>
    <property type="match status" value="1"/>
</dbReference>
<proteinExistence type="predicted"/>
<dbReference type="AlphaFoldDB" id="A0A6G1D1X1"/>
<feature type="repeat" description="ARM" evidence="8">
    <location>
        <begin position="34"/>
        <end position="73"/>
    </location>
</feature>
<dbReference type="GO" id="GO:0015074">
    <property type="term" value="P:DNA integration"/>
    <property type="evidence" value="ECO:0007669"/>
    <property type="project" value="InterPro"/>
</dbReference>
<evidence type="ECO:0000256" key="7">
    <source>
        <dbReference type="ARBA" id="ARBA00022918"/>
    </source>
</evidence>
<dbReference type="Gene3D" id="3.30.70.270">
    <property type="match status" value="2"/>
</dbReference>
<dbReference type="InterPro" id="IPR043502">
    <property type="entry name" value="DNA/RNA_pol_sf"/>
</dbReference>
<dbReference type="Gene3D" id="3.30.420.10">
    <property type="entry name" value="Ribonuclease H-like superfamily/Ribonuclease H"/>
    <property type="match status" value="1"/>
</dbReference>
<organism evidence="11 12">
    <name type="scientific">Oryza meyeriana var. granulata</name>
    <dbReference type="NCBI Taxonomy" id="110450"/>
    <lineage>
        <taxon>Eukaryota</taxon>
        <taxon>Viridiplantae</taxon>
        <taxon>Streptophyta</taxon>
        <taxon>Embryophyta</taxon>
        <taxon>Tracheophyta</taxon>
        <taxon>Spermatophyta</taxon>
        <taxon>Magnoliopsida</taxon>
        <taxon>Liliopsida</taxon>
        <taxon>Poales</taxon>
        <taxon>Poaceae</taxon>
        <taxon>BOP clade</taxon>
        <taxon>Oryzoideae</taxon>
        <taxon>Oryzeae</taxon>
        <taxon>Oryzinae</taxon>
        <taxon>Oryza</taxon>
        <taxon>Oryza meyeriana</taxon>
    </lineage>
</organism>
<dbReference type="EMBL" id="SPHZ02000007">
    <property type="protein sequence ID" value="KAF0906419.1"/>
    <property type="molecule type" value="Genomic_DNA"/>
</dbReference>
<protein>
    <recommendedName>
        <fullName evidence="13">Integrase catalytic domain-containing protein</fullName>
    </recommendedName>
</protein>
<comment type="caution">
    <text evidence="11">The sequence shown here is derived from an EMBL/GenBank/DDBJ whole genome shotgun (WGS) entry which is preliminary data.</text>
</comment>
<dbReference type="GO" id="GO:0008233">
    <property type="term" value="F:peptidase activity"/>
    <property type="evidence" value="ECO:0007669"/>
    <property type="project" value="UniProtKB-KW"/>
</dbReference>
<accession>A0A6G1D1X1</accession>
<dbReference type="PROSITE" id="PS50878">
    <property type="entry name" value="RT_POL"/>
    <property type="match status" value="1"/>
</dbReference>
<keyword evidence="6" id="KW-0378">Hydrolase</keyword>
<dbReference type="PROSITE" id="PS50994">
    <property type="entry name" value="INTEGRASE"/>
    <property type="match status" value="1"/>
</dbReference>
<evidence type="ECO:0000313" key="12">
    <source>
        <dbReference type="Proteomes" id="UP000479710"/>
    </source>
</evidence>
<dbReference type="InterPro" id="IPR000477">
    <property type="entry name" value="RT_dom"/>
</dbReference>
<evidence type="ECO:0000256" key="6">
    <source>
        <dbReference type="ARBA" id="ARBA00022801"/>
    </source>
</evidence>
<keyword evidence="2" id="KW-0808">Transferase</keyword>
<evidence type="ECO:0008006" key="13">
    <source>
        <dbReference type="Google" id="ProtNLM"/>
    </source>
</evidence>
<dbReference type="PROSITE" id="PS50176">
    <property type="entry name" value="ARM_REPEAT"/>
    <property type="match status" value="1"/>
</dbReference>
<evidence type="ECO:0000256" key="3">
    <source>
        <dbReference type="ARBA" id="ARBA00022695"/>
    </source>
</evidence>
<dbReference type="PANTHER" id="PTHR37984">
    <property type="entry name" value="PROTEIN CBG26694"/>
    <property type="match status" value="1"/>
</dbReference>
<dbReference type="CDD" id="cd01647">
    <property type="entry name" value="RT_LTR"/>
    <property type="match status" value="1"/>
</dbReference>
<reference evidence="11 12" key="1">
    <citation type="submission" date="2019-11" db="EMBL/GenBank/DDBJ databases">
        <title>Whole genome sequence of Oryza granulata.</title>
        <authorList>
            <person name="Li W."/>
        </authorList>
    </citation>
    <scope>NUCLEOTIDE SEQUENCE [LARGE SCALE GENOMIC DNA]</scope>
    <source>
        <strain evidence="12">cv. Menghai</strain>
        <tissue evidence="11">Leaf</tissue>
    </source>
</reference>
<keyword evidence="3" id="KW-0548">Nucleotidyltransferase</keyword>
<evidence type="ECO:0000256" key="1">
    <source>
        <dbReference type="ARBA" id="ARBA00022670"/>
    </source>
</evidence>
<keyword evidence="4" id="KW-0540">Nuclease</keyword>
<keyword evidence="7" id="KW-0695">RNA-directed DNA polymerase</keyword>
<evidence type="ECO:0000256" key="5">
    <source>
        <dbReference type="ARBA" id="ARBA00022759"/>
    </source>
</evidence>
<dbReference type="Pfam" id="PF00078">
    <property type="entry name" value="RVT_1"/>
    <property type="match status" value="1"/>
</dbReference>
<dbReference type="InterPro" id="IPR043128">
    <property type="entry name" value="Rev_trsase/Diguanyl_cyclase"/>
</dbReference>
<evidence type="ECO:0000256" key="8">
    <source>
        <dbReference type="PROSITE-ProRule" id="PRU00259"/>
    </source>
</evidence>
<dbReference type="GO" id="GO:0003676">
    <property type="term" value="F:nucleic acid binding"/>
    <property type="evidence" value="ECO:0007669"/>
    <property type="project" value="InterPro"/>
</dbReference>
<keyword evidence="12" id="KW-1185">Reference proteome</keyword>
<gene>
    <name evidence="11" type="ORF">E2562_011417</name>
</gene>
<keyword evidence="1" id="KW-0645">Protease</keyword>
<dbReference type="SUPFAM" id="SSF53098">
    <property type="entry name" value="Ribonuclease H-like"/>
    <property type="match status" value="1"/>
</dbReference>
<dbReference type="GO" id="GO:0004519">
    <property type="term" value="F:endonuclease activity"/>
    <property type="evidence" value="ECO:0007669"/>
    <property type="project" value="UniProtKB-KW"/>
</dbReference>